<reference evidence="2 3" key="1">
    <citation type="submission" date="2019-08" db="EMBL/GenBank/DDBJ databases">
        <title>Flavobacterium alkalisoli sp. nov., isolated from rhizosphere soil of Suaeda salsa.</title>
        <authorList>
            <person name="Sun J.-Q."/>
            <person name="Xu L."/>
        </authorList>
    </citation>
    <scope>NUCLEOTIDE SEQUENCE [LARGE SCALE GENOMIC DNA]</scope>
    <source>
        <strain evidence="2 3">XS-5</strain>
    </source>
</reference>
<accession>A0A5B9FRM0</accession>
<protein>
    <submittedName>
        <fullName evidence="2">Uncharacterized protein</fullName>
    </submittedName>
</protein>
<keyword evidence="1" id="KW-0472">Membrane</keyword>
<gene>
    <name evidence="2" type="ORF">FUA48_08600</name>
</gene>
<keyword evidence="1" id="KW-0812">Transmembrane</keyword>
<dbReference type="KEGG" id="fak:FUA48_08600"/>
<dbReference type="AlphaFoldDB" id="A0A5B9FRM0"/>
<evidence type="ECO:0000313" key="3">
    <source>
        <dbReference type="Proteomes" id="UP000321222"/>
    </source>
</evidence>
<dbReference type="OrthoDB" id="1118459at2"/>
<evidence type="ECO:0000313" key="2">
    <source>
        <dbReference type="EMBL" id="QEE49640.1"/>
    </source>
</evidence>
<keyword evidence="3" id="KW-1185">Reference proteome</keyword>
<organism evidence="2 3">
    <name type="scientific">Flavobacterium alkalisoli</name>
    <dbReference type="NCBI Taxonomy" id="2602769"/>
    <lineage>
        <taxon>Bacteria</taxon>
        <taxon>Pseudomonadati</taxon>
        <taxon>Bacteroidota</taxon>
        <taxon>Flavobacteriia</taxon>
        <taxon>Flavobacteriales</taxon>
        <taxon>Flavobacteriaceae</taxon>
        <taxon>Flavobacterium</taxon>
    </lineage>
</organism>
<dbReference type="EMBL" id="CP042831">
    <property type="protein sequence ID" value="QEE49640.1"/>
    <property type="molecule type" value="Genomic_DNA"/>
</dbReference>
<name>A0A5B9FRM0_9FLAO</name>
<sequence>MPYTSFLNKDAYPRGLRNNNPANLVITSIAWQGKIPVSQNTDGKFEQFTELRYGLRAMMRNIISKVNSGTNTVSKLISVLSPAFENNTAAYITMVANAIGISPNIQIDLSQETLISLCKIIAVAENGQLYADLITDKDYNDAIAILGITLKKKSNSKGLIILLAIVLAVIIAYKLYNKHKSR</sequence>
<evidence type="ECO:0000256" key="1">
    <source>
        <dbReference type="SAM" id="Phobius"/>
    </source>
</evidence>
<dbReference type="RefSeq" id="WP_147583148.1">
    <property type="nucleotide sequence ID" value="NZ_CP042831.1"/>
</dbReference>
<dbReference type="Proteomes" id="UP000321222">
    <property type="component" value="Chromosome"/>
</dbReference>
<keyword evidence="1" id="KW-1133">Transmembrane helix</keyword>
<proteinExistence type="predicted"/>
<feature type="transmembrane region" description="Helical" evidence="1">
    <location>
        <begin position="158"/>
        <end position="176"/>
    </location>
</feature>